<dbReference type="OrthoDB" id="3341102at2759"/>
<evidence type="ECO:0000313" key="4">
    <source>
        <dbReference type="Proteomes" id="UP001140091"/>
    </source>
</evidence>
<feature type="region of interest" description="Disordered" evidence="1">
    <location>
        <begin position="172"/>
        <end position="192"/>
    </location>
</feature>
<reference evidence="3" key="1">
    <citation type="submission" date="2022-06" db="EMBL/GenBank/DDBJ databases">
        <title>Genome Sequence of Candolleomyces eurysporus.</title>
        <authorList>
            <person name="Buettner E."/>
        </authorList>
    </citation>
    <scope>NUCLEOTIDE SEQUENCE</scope>
    <source>
        <strain evidence="3">VTCC 930004</strain>
    </source>
</reference>
<dbReference type="AlphaFoldDB" id="A0A9W8MN76"/>
<gene>
    <name evidence="3" type="ORF">H1R20_g2448</name>
</gene>
<dbReference type="Proteomes" id="UP001140091">
    <property type="component" value="Unassembled WGS sequence"/>
</dbReference>
<evidence type="ECO:0000259" key="2">
    <source>
        <dbReference type="Pfam" id="PF03184"/>
    </source>
</evidence>
<keyword evidence="4" id="KW-1185">Reference proteome</keyword>
<comment type="caution">
    <text evidence="3">The sequence shown here is derived from an EMBL/GenBank/DDBJ whole genome shotgun (WGS) entry which is preliminary data.</text>
</comment>
<proteinExistence type="predicted"/>
<feature type="region of interest" description="Disordered" evidence="1">
    <location>
        <begin position="71"/>
        <end position="108"/>
    </location>
</feature>
<evidence type="ECO:0000313" key="3">
    <source>
        <dbReference type="EMBL" id="KAJ2934644.1"/>
    </source>
</evidence>
<dbReference type="Pfam" id="PF03184">
    <property type="entry name" value="DDE_1"/>
    <property type="match status" value="1"/>
</dbReference>
<protein>
    <recommendedName>
        <fullName evidence="2">DDE-1 domain-containing protein</fullName>
    </recommendedName>
</protein>
<name>A0A9W8MN76_9AGAR</name>
<accession>A0A9W8MN76</accession>
<evidence type="ECO:0000256" key="1">
    <source>
        <dbReference type="SAM" id="MobiDB-lite"/>
    </source>
</evidence>
<feature type="non-terminal residue" evidence="3">
    <location>
        <position position="1"/>
    </location>
</feature>
<dbReference type="InterPro" id="IPR004875">
    <property type="entry name" value="DDE_SF_endonuclease_dom"/>
</dbReference>
<organism evidence="3 4">
    <name type="scientific">Candolleomyces eurysporus</name>
    <dbReference type="NCBI Taxonomy" id="2828524"/>
    <lineage>
        <taxon>Eukaryota</taxon>
        <taxon>Fungi</taxon>
        <taxon>Dikarya</taxon>
        <taxon>Basidiomycota</taxon>
        <taxon>Agaricomycotina</taxon>
        <taxon>Agaricomycetes</taxon>
        <taxon>Agaricomycetidae</taxon>
        <taxon>Agaricales</taxon>
        <taxon>Agaricineae</taxon>
        <taxon>Psathyrellaceae</taxon>
        <taxon>Candolleomyces</taxon>
    </lineage>
</organism>
<dbReference type="EMBL" id="JANBPK010000713">
    <property type="protein sequence ID" value="KAJ2934644.1"/>
    <property type="molecule type" value="Genomic_DNA"/>
</dbReference>
<feature type="domain" description="DDE-1" evidence="2">
    <location>
        <begin position="534"/>
        <end position="640"/>
    </location>
</feature>
<feature type="compositionally biased region" description="Low complexity" evidence="1">
    <location>
        <begin position="95"/>
        <end position="108"/>
    </location>
</feature>
<sequence>MEIGFQVHLLKPGEDIRIVERGDRLTSLVGLFRRMAKELSESDRGFYLVRWIERCTKAAYRAGAKIPNKKRHVSPGVVDELPTSSKKRPRIIEKPSLQPAAAQASGPSSASRLAVAAKPATTFTARTLFEVGCRRTTLEEALAIQKRITQRYGTDPEELREREEQQKLQKEERAKAMNCARQQNWRDRKKGLKEVSQEVKTTTTTHLLAHDTASGAKEMEDIAEVSRPGGLAWKEKRTGKKGGVVQKRHERVNWYHPFLWPHIDKIAAQVDWSPTRIANHLSLTQPKLFGRLHKGTVVKWLSRNDRKRWSEATLQNVERHGTLPGSGRAGILSKHPEVVDEIKAKLEGLRKSGVPVGRLLARSVILAIVQEKIPTLLDIFKCSESFVGQFLSSVMGWSLRHGTRAAAHLPDDAHAVCERAFYRLVHLIHFYDIPPGLIINMDQTGVYILKSHNITYDTKGKRQVDINNLDEKRAYTLCVASTPAGDILPFQQVWAGQTKASLPTERASSYKEAIDLGFHFAFAQSPKKTSHFSTLKTMKEWMTKILKPWVEDYIERASLPADQKSILFIDCYPVHIGKEFRTYVFDEFPNIFLVFVPVNCTPIFQPADVGLQCVVKQIIRQKVLDFLVENHASQIQEGLTPEQVKVTTSLPTLRDASVSPIVDVFKFLQGWKGREIVQNAWKRCIVGNYNLGEECLQSKHTKAAYREYLKKDDTLRKEIEGKLGENFLDKDNLEEMQAEPESQVDDFDDPEEIPLDTIIERDTGVHGPFNIASSRFCLQREALGSDLQPIADSENIWAYHEDGTLVADSLAAEDS</sequence>
<dbReference type="GO" id="GO:0003676">
    <property type="term" value="F:nucleic acid binding"/>
    <property type="evidence" value="ECO:0007669"/>
    <property type="project" value="InterPro"/>
</dbReference>